<dbReference type="InterPro" id="IPR023210">
    <property type="entry name" value="NADP_OxRdtase_dom"/>
</dbReference>
<dbReference type="GeneID" id="97304901"/>
<dbReference type="RefSeq" id="WP_134461081.1">
    <property type="nucleotide sequence ID" value="NZ_JBHMFL010000158.1"/>
</dbReference>
<evidence type="ECO:0000313" key="4">
    <source>
        <dbReference type="Proteomes" id="UP000297385"/>
    </source>
</evidence>
<sequence>MQYRKFGRTGLTVSRLCLGTMTFGLQTEEDVSHRILDTAADAGVNFIDTANVYPLGGTENLAGRTEEIVGRWLKGKRERFILATKAVGKMGPSAWDQGASRKHLLDAIDASLQRLGTDYVDLYQLHSDDANTPLDETLEALDVIVRSGKARYIGVSNFLAYRLARALGRADVLRVARFASVQPRYNLLFRQIERELLPLAAEEQLAVMPYNPLAGGLLTGKHQLDAAPTSGRFTETVGKAGAMYQQRYWHKREFETIEQLKAIVAPTGESLTRVSLAWVLANPLVTSAIIGASRVEQLSDTLAASELVLDEQIKTQLDEASVEYRWGDAAR</sequence>
<dbReference type="EMBL" id="SNVI01000002">
    <property type="protein sequence ID" value="TFE39878.1"/>
    <property type="molecule type" value="Genomic_DNA"/>
</dbReference>
<dbReference type="InterPro" id="IPR036812">
    <property type="entry name" value="NAD(P)_OxRdtase_dom_sf"/>
</dbReference>
<evidence type="ECO:0000256" key="1">
    <source>
        <dbReference type="ARBA" id="ARBA00023002"/>
    </source>
</evidence>
<evidence type="ECO:0000259" key="2">
    <source>
        <dbReference type="Pfam" id="PF00248"/>
    </source>
</evidence>
<dbReference type="Proteomes" id="UP000297385">
    <property type="component" value="Unassembled WGS sequence"/>
</dbReference>
<keyword evidence="1" id="KW-0560">Oxidoreductase</keyword>
<feature type="domain" description="NADP-dependent oxidoreductase" evidence="2">
    <location>
        <begin position="15"/>
        <end position="320"/>
    </location>
</feature>
<protein>
    <submittedName>
        <fullName evidence="3">Aldo/keto reductase</fullName>
    </submittedName>
</protein>
<dbReference type="AlphaFoldDB" id="A0A4Y8MR50"/>
<name>A0A4Y8MR50_9BURK</name>
<dbReference type="PROSITE" id="PS00062">
    <property type="entry name" value="ALDOKETO_REDUCTASE_2"/>
    <property type="match status" value="1"/>
</dbReference>
<evidence type="ECO:0000313" key="3">
    <source>
        <dbReference type="EMBL" id="TFE39878.1"/>
    </source>
</evidence>
<dbReference type="SUPFAM" id="SSF51430">
    <property type="entry name" value="NAD(P)-linked oxidoreductase"/>
    <property type="match status" value="1"/>
</dbReference>
<dbReference type="Pfam" id="PF00248">
    <property type="entry name" value="Aldo_ket_red"/>
    <property type="match status" value="1"/>
</dbReference>
<dbReference type="InterPro" id="IPR018170">
    <property type="entry name" value="Aldo/ket_reductase_CS"/>
</dbReference>
<dbReference type="GO" id="GO:0016491">
    <property type="term" value="F:oxidoreductase activity"/>
    <property type="evidence" value="ECO:0007669"/>
    <property type="project" value="UniProtKB-KW"/>
</dbReference>
<dbReference type="Gene3D" id="3.20.20.100">
    <property type="entry name" value="NADP-dependent oxidoreductase domain"/>
    <property type="match status" value="1"/>
</dbReference>
<dbReference type="InterPro" id="IPR050523">
    <property type="entry name" value="AKR_Detox_Biosynth"/>
</dbReference>
<reference evidence="3 4" key="1">
    <citation type="submission" date="2019-03" db="EMBL/GenBank/DDBJ databases">
        <title>Complete Genome Sequence of Paraburkholderia dipogonis ICMP 19430T, a Nitrogen-fixing Symbiont of the South African Invasive Legume Dipogon lignosus in New Zealand.</title>
        <authorList>
            <person name="De Meyer S.E."/>
        </authorList>
    </citation>
    <scope>NUCLEOTIDE SEQUENCE [LARGE SCALE GENOMIC DNA]</scope>
    <source>
        <strain evidence="3 4">ICMP 19430</strain>
    </source>
</reference>
<comment type="caution">
    <text evidence="3">The sequence shown here is derived from an EMBL/GenBank/DDBJ whole genome shotgun (WGS) entry which is preliminary data.</text>
</comment>
<dbReference type="GO" id="GO:0005829">
    <property type="term" value="C:cytosol"/>
    <property type="evidence" value="ECO:0007669"/>
    <property type="project" value="TreeGrafter"/>
</dbReference>
<gene>
    <name evidence="3" type="ORF">E2553_24085</name>
</gene>
<accession>A0A4Y8MR50</accession>
<dbReference type="PANTHER" id="PTHR43364">
    <property type="entry name" value="NADH-SPECIFIC METHYLGLYOXAL REDUCTASE-RELATED"/>
    <property type="match status" value="1"/>
</dbReference>
<proteinExistence type="predicted"/>
<dbReference type="FunFam" id="3.20.20.100:FF:000004">
    <property type="entry name" value="Oxidoreductase, aldo/keto reductase"/>
    <property type="match status" value="1"/>
</dbReference>
<organism evidence="3 4">
    <name type="scientific">Paraburkholderia dipogonis</name>
    <dbReference type="NCBI Taxonomy" id="1211383"/>
    <lineage>
        <taxon>Bacteria</taxon>
        <taxon>Pseudomonadati</taxon>
        <taxon>Pseudomonadota</taxon>
        <taxon>Betaproteobacteria</taxon>
        <taxon>Burkholderiales</taxon>
        <taxon>Burkholderiaceae</taxon>
        <taxon>Paraburkholderia</taxon>
    </lineage>
</organism>
<dbReference type="PANTHER" id="PTHR43364:SF4">
    <property type="entry name" value="NAD(P)-LINKED OXIDOREDUCTASE SUPERFAMILY PROTEIN"/>
    <property type="match status" value="1"/>
</dbReference>